<dbReference type="OrthoDB" id="3672921at2"/>
<dbReference type="InterPro" id="IPR001387">
    <property type="entry name" value="Cro/C1-type_HTH"/>
</dbReference>
<dbReference type="Proteomes" id="UP000239494">
    <property type="component" value="Unassembled WGS sequence"/>
</dbReference>
<dbReference type="RefSeq" id="WP_106191625.1">
    <property type="nucleotide sequence ID" value="NZ_PVTF01000010.1"/>
</dbReference>
<dbReference type="EMBL" id="PVTF01000010">
    <property type="protein sequence ID" value="PRY37321.1"/>
    <property type="molecule type" value="Genomic_DNA"/>
</dbReference>
<evidence type="ECO:0000259" key="1">
    <source>
        <dbReference type="Pfam" id="PF19054"/>
    </source>
</evidence>
<proteinExistence type="predicted"/>
<dbReference type="InterPro" id="IPR010982">
    <property type="entry name" value="Lambda_DNA-bd_dom_sf"/>
</dbReference>
<comment type="caution">
    <text evidence="2">The sequence shown here is derived from an EMBL/GenBank/DDBJ whole genome shotgun (WGS) entry which is preliminary data.</text>
</comment>
<dbReference type="CDD" id="cd00093">
    <property type="entry name" value="HTH_XRE"/>
    <property type="match status" value="1"/>
</dbReference>
<evidence type="ECO:0000313" key="2">
    <source>
        <dbReference type="EMBL" id="PRY37321.1"/>
    </source>
</evidence>
<dbReference type="Gene3D" id="1.10.260.40">
    <property type="entry name" value="lambda repressor-like DNA-binding domains"/>
    <property type="match status" value="1"/>
</dbReference>
<reference evidence="2 3" key="1">
    <citation type="submission" date="2018-03" db="EMBL/GenBank/DDBJ databases">
        <title>Genomic Encyclopedia of Archaeal and Bacterial Type Strains, Phase II (KMG-II): from individual species to whole genera.</title>
        <authorList>
            <person name="Goeker M."/>
        </authorList>
    </citation>
    <scope>NUCLEOTIDE SEQUENCE [LARGE SCALE GENOMIC DNA]</scope>
    <source>
        <strain evidence="2 3">DSM 44720</strain>
    </source>
</reference>
<dbReference type="Pfam" id="PF19054">
    <property type="entry name" value="DUF5753"/>
    <property type="match status" value="1"/>
</dbReference>
<keyword evidence="3" id="KW-1185">Reference proteome</keyword>
<name>A0A2T0SV83_9PSEU</name>
<sequence length="298" mass="33632">MEADLDTEHYARLTTARSRELGQELHLARKRANLKATTVAEELGWSAGKLSKLENGWRTTTSWDYGTLLGKLGADQRTRERVQRIASEQDVGQFVRAHADRLSDNLLCLTIHERAARTMHKYEPMVIPGLLQTEAYARAVMLAHEGLSEEELELLVAARMDRQSVLTGQHSPDTTFYIHEVALQVVVGGPRVMHDQMMRLAFMCGWSRLRPRVIPMAAGGHWVLGHAYNLMTFEKHTKPVAYAENDVSTVFAEEEVAIKRFESKSRQLAALALDAEQSLAMFSRWADIYDRRADSAVA</sequence>
<accession>A0A2T0SV83</accession>
<dbReference type="AlphaFoldDB" id="A0A2T0SV83"/>
<protein>
    <submittedName>
        <fullName evidence="2">Helix-turn-helix protein</fullName>
    </submittedName>
</protein>
<organism evidence="2 3">
    <name type="scientific">Umezawaea tangerina</name>
    <dbReference type="NCBI Taxonomy" id="84725"/>
    <lineage>
        <taxon>Bacteria</taxon>
        <taxon>Bacillati</taxon>
        <taxon>Actinomycetota</taxon>
        <taxon>Actinomycetes</taxon>
        <taxon>Pseudonocardiales</taxon>
        <taxon>Pseudonocardiaceae</taxon>
        <taxon>Umezawaea</taxon>
    </lineage>
</organism>
<evidence type="ECO:0000313" key="3">
    <source>
        <dbReference type="Proteomes" id="UP000239494"/>
    </source>
</evidence>
<dbReference type="Pfam" id="PF13560">
    <property type="entry name" value="HTH_31"/>
    <property type="match status" value="1"/>
</dbReference>
<dbReference type="SUPFAM" id="SSF47413">
    <property type="entry name" value="lambda repressor-like DNA-binding domains"/>
    <property type="match status" value="1"/>
</dbReference>
<dbReference type="GO" id="GO:0003677">
    <property type="term" value="F:DNA binding"/>
    <property type="evidence" value="ECO:0007669"/>
    <property type="project" value="InterPro"/>
</dbReference>
<gene>
    <name evidence="2" type="ORF">CLV43_110132</name>
</gene>
<feature type="domain" description="DUF5753" evidence="1">
    <location>
        <begin position="112"/>
        <end position="283"/>
    </location>
</feature>
<dbReference type="InterPro" id="IPR043917">
    <property type="entry name" value="DUF5753"/>
</dbReference>